<evidence type="ECO:0000313" key="1">
    <source>
        <dbReference type="EMBL" id="KAK5973690.1"/>
    </source>
</evidence>
<organism evidence="1 2">
    <name type="scientific">Trichostrongylus colubriformis</name>
    <name type="common">Black scour worm</name>
    <dbReference type="NCBI Taxonomy" id="6319"/>
    <lineage>
        <taxon>Eukaryota</taxon>
        <taxon>Metazoa</taxon>
        <taxon>Ecdysozoa</taxon>
        <taxon>Nematoda</taxon>
        <taxon>Chromadorea</taxon>
        <taxon>Rhabditida</taxon>
        <taxon>Rhabditina</taxon>
        <taxon>Rhabditomorpha</taxon>
        <taxon>Strongyloidea</taxon>
        <taxon>Trichostrongylidae</taxon>
        <taxon>Trichostrongylus</taxon>
    </lineage>
</organism>
<reference evidence="1 2" key="1">
    <citation type="submission" date="2019-10" db="EMBL/GenBank/DDBJ databases">
        <title>Assembly and Annotation for the nematode Trichostrongylus colubriformis.</title>
        <authorList>
            <person name="Martin J."/>
        </authorList>
    </citation>
    <scope>NUCLEOTIDE SEQUENCE [LARGE SCALE GENOMIC DNA]</scope>
    <source>
        <strain evidence="1">G859</strain>
        <tissue evidence="1">Whole worm</tissue>
    </source>
</reference>
<gene>
    <name evidence="1" type="ORF">GCK32_017213</name>
</gene>
<protein>
    <submittedName>
        <fullName evidence="1">Uncharacterized protein</fullName>
    </submittedName>
</protein>
<proteinExistence type="predicted"/>
<keyword evidence="2" id="KW-1185">Reference proteome</keyword>
<comment type="caution">
    <text evidence="1">The sequence shown here is derived from an EMBL/GenBank/DDBJ whole genome shotgun (WGS) entry which is preliminary data.</text>
</comment>
<sequence length="71" mass="8338">ISRLNLLEILASHSWLYHFRKRLSIYIWPLLAGGAIFLDWNHTREWKANGRRSVLQGEILPDTQPLQEGQI</sequence>
<evidence type="ECO:0000313" key="2">
    <source>
        <dbReference type="Proteomes" id="UP001331761"/>
    </source>
</evidence>
<dbReference type="AlphaFoldDB" id="A0AAN8FPB2"/>
<dbReference type="Proteomes" id="UP001331761">
    <property type="component" value="Unassembled WGS sequence"/>
</dbReference>
<dbReference type="EMBL" id="WIXE01015165">
    <property type="protein sequence ID" value="KAK5973690.1"/>
    <property type="molecule type" value="Genomic_DNA"/>
</dbReference>
<feature type="non-terminal residue" evidence="1">
    <location>
        <position position="1"/>
    </location>
</feature>
<name>A0AAN8FPB2_TRICO</name>
<accession>A0AAN8FPB2</accession>